<organism evidence="1 2">
    <name type="scientific">Actinopolymorpha pittospori</name>
    <dbReference type="NCBI Taxonomy" id="648752"/>
    <lineage>
        <taxon>Bacteria</taxon>
        <taxon>Bacillati</taxon>
        <taxon>Actinomycetota</taxon>
        <taxon>Actinomycetes</taxon>
        <taxon>Propionibacteriales</taxon>
        <taxon>Actinopolymorphaceae</taxon>
        <taxon>Actinopolymorpha</taxon>
    </lineage>
</organism>
<comment type="caution">
    <text evidence="1">The sequence shown here is derived from an EMBL/GenBank/DDBJ whole genome shotgun (WGS) entry which is preliminary data.</text>
</comment>
<accession>A0A927R7Z6</accession>
<gene>
    <name evidence="1" type="ORF">HEB94_002970</name>
</gene>
<dbReference type="Proteomes" id="UP000638648">
    <property type="component" value="Unassembled WGS sequence"/>
</dbReference>
<evidence type="ECO:0000313" key="1">
    <source>
        <dbReference type="EMBL" id="MBE1606122.1"/>
    </source>
</evidence>
<reference evidence="1" key="1">
    <citation type="submission" date="2020-10" db="EMBL/GenBank/DDBJ databases">
        <title>Sequencing the genomes of 1000 actinobacteria strains.</title>
        <authorList>
            <person name="Klenk H.-P."/>
        </authorList>
    </citation>
    <scope>NUCLEOTIDE SEQUENCE</scope>
    <source>
        <strain evidence="1">DSM 45354</strain>
    </source>
</reference>
<evidence type="ECO:0000313" key="2">
    <source>
        <dbReference type="Proteomes" id="UP000638648"/>
    </source>
</evidence>
<dbReference type="EMBL" id="JADBEM010000001">
    <property type="protein sequence ID" value="MBE1606122.1"/>
    <property type="molecule type" value="Genomic_DNA"/>
</dbReference>
<sequence>MPLARESFPVHVPGIGPVSWSRDQLNAHAVLMGRTHQPDGPPVTIRGRWHPFSRGVRQLSCCAACALDWPCPELRWAESWLGTKRRFRRGVGRHD</sequence>
<proteinExistence type="predicted"/>
<name>A0A927R7Z6_9ACTN</name>
<dbReference type="RefSeq" id="WP_192750303.1">
    <property type="nucleotide sequence ID" value="NZ_BAABJL010000025.1"/>
</dbReference>
<dbReference type="AlphaFoldDB" id="A0A927R7Z6"/>
<keyword evidence="2" id="KW-1185">Reference proteome</keyword>
<protein>
    <submittedName>
        <fullName evidence="1">Uncharacterized protein</fullName>
    </submittedName>
</protein>